<dbReference type="EMBL" id="FOOY01000009">
    <property type="protein sequence ID" value="SFG39913.1"/>
    <property type="molecule type" value="Genomic_DNA"/>
</dbReference>
<comment type="function">
    <text evidence="9">This protein specifically catalyzes the removal of signal peptides from prolipoproteins.</text>
</comment>
<proteinExistence type="inferred from homology"/>
<dbReference type="InterPro" id="IPR001872">
    <property type="entry name" value="Peptidase_A8"/>
</dbReference>
<accession>A0A1I2RII0</accession>
<evidence type="ECO:0000313" key="11">
    <source>
        <dbReference type="EMBL" id="SFG39913.1"/>
    </source>
</evidence>
<evidence type="ECO:0000256" key="9">
    <source>
        <dbReference type="HAMAP-Rule" id="MF_00161"/>
    </source>
</evidence>
<dbReference type="PRINTS" id="PR00781">
    <property type="entry name" value="LIPOSIGPTASE"/>
</dbReference>
<evidence type="ECO:0000256" key="5">
    <source>
        <dbReference type="ARBA" id="ARBA00022750"/>
    </source>
</evidence>
<evidence type="ECO:0000256" key="7">
    <source>
        <dbReference type="ARBA" id="ARBA00022989"/>
    </source>
</evidence>
<gene>
    <name evidence="9" type="primary">lspA</name>
    <name evidence="11" type="ORF">SAMN02982927_01610</name>
</gene>
<dbReference type="HAMAP" id="MF_00161">
    <property type="entry name" value="LspA"/>
    <property type="match status" value="1"/>
</dbReference>
<dbReference type="PANTHER" id="PTHR33695">
    <property type="entry name" value="LIPOPROTEIN SIGNAL PEPTIDASE"/>
    <property type="match status" value="1"/>
</dbReference>
<organism evidence="11 12">
    <name type="scientific">Sporolactobacillus nakayamae</name>
    <dbReference type="NCBI Taxonomy" id="269670"/>
    <lineage>
        <taxon>Bacteria</taxon>
        <taxon>Bacillati</taxon>
        <taxon>Bacillota</taxon>
        <taxon>Bacilli</taxon>
        <taxon>Bacillales</taxon>
        <taxon>Sporolactobacillaceae</taxon>
        <taxon>Sporolactobacillus</taxon>
    </lineage>
</organism>
<dbReference type="NCBIfam" id="TIGR00077">
    <property type="entry name" value="lspA"/>
    <property type="match status" value="1"/>
</dbReference>
<keyword evidence="2 9" id="KW-1003">Cell membrane</keyword>
<comment type="catalytic activity">
    <reaction evidence="9">
        <text>Release of signal peptides from bacterial membrane prolipoproteins. Hydrolyzes -Xaa-Yaa-Zaa-|-(S,diacylglyceryl)Cys-, in which Xaa is hydrophobic (preferably Leu), and Yaa (Ala or Ser) and Zaa (Gly or Ala) have small, neutral side chains.</text>
        <dbReference type="EC" id="3.4.23.36"/>
    </reaction>
</comment>
<evidence type="ECO:0000256" key="3">
    <source>
        <dbReference type="ARBA" id="ARBA00022670"/>
    </source>
</evidence>
<keyword evidence="3 9" id="KW-0645">Protease</keyword>
<comment type="pathway">
    <text evidence="9">Protein modification; lipoprotein biosynthesis (signal peptide cleavage).</text>
</comment>
<dbReference type="AlphaFoldDB" id="A0A1I2RII0"/>
<evidence type="ECO:0000256" key="10">
    <source>
        <dbReference type="RuleBase" id="RU004181"/>
    </source>
</evidence>
<keyword evidence="7 9" id="KW-1133">Transmembrane helix</keyword>
<feature type="transmembrane region" description="Helical" evidence="9">
    <location>
        <begin position="121"/>
        <end position="145"/>
    </location>
</feature>
<dbReference type="STRING" id="269670.SAMN02982927_01610"/>
<dbReference type="Pfam" id="PF01252">
    <property type="entry name" value="Peptidase_A8"/>
    <property type="match status" value="1"/>
</dbReference>
<keyword evidence="6 9" id="KW-0378">Hydrolase</keyword>
<reference evidence="12" key="1">
    <citation type="submission" date="2016-10" db="EMBL/GenBank/DDBJ databases">
        <authorList>
            <person name="Varghese N."/>
            <person name="Submissions S."/>
        </authorList>
    </citation>
    <scope>NUCLEOTIDE SEQUENCE [LARGE SCALE GENOMIC DNA]</scope>
    <source>
        <strain evidence="12">ATCC 700379</strain>
    </source>
</reference>
<dbReference type="PANTHER" id="PTHR33695:SF1">
    <property type="entry name" value="LIPOPROTEIN SIGNAL PEPTIDASE"/>
    <property type="match status" value="1"/>
</dbReference>
<dbReference type="GO" id="GO:0004190">
    <property type="term" value="F:aspartic-type endopeptidase activity"/>
    <property type="evidence" value="ECO:0007669"/>
    <property type="project" value="UniProtKB-UniRule"/>
</dbReference>
<evidence type="ECO:0000256" key="6">
    <source>
        <dbReference type="ARBA" id="ARBA00022801"/>
    </source>
</evidence>
<dbReference type="GO" id="GO:0005886">
    <property type="term" value="C:plasma membrane"/>
    <property type="evidence" value="ECO:0007669"/>
    <property type="project" value="UniProtKB-SubCell"/>
</dbReference>
<sequence length="151" mass="17066">MIYYALAVLLLIIDQCSKWMVVHNMELGQSIPIIPGIFYFTSVRNNGAAWSMLEGQFIFFFIITVVVLAVVVYYMQKLGRKQPLLGISLGFIIGGTLGNFADRLIRGEVVDFIHVYIINYSFPVFNIADSSLFIGVVLLVIYLFLDGKKEQ</sequence>
<keyword evidence="4 9" id="KW-0812">Transmembrane</keyword>
<dbReference type="OrthoDB" id="9810259at2"/>
<dbReference type="UniPathway" id="UPA00665"/>
<feature type="active site" evidence="9">
    <location>
        <position position="111"/>
    </location>
</feature>
<protein>
    <recommendedName>
        <fullName evidence="9">Lipoprotein signal peptidase</fullName>
        <ecNumber evidence="9">3.4.23.36</ecNumber>
    </recommendedName>
    <alternativeName>
        <fullName evidence="9">Prolipoprotein signal peptidase</fullName>
    </alternativeName>
    <alternativeName>
        <fullName evidence="9">Signal peptidase II</fullName>
        <shortName evidence="9">SPase II</shortName>
    </alternativeName>
</protein>
<evidence type="ECO:0000256" key="1">
    <source>
        <dbReference type="ARBA" id="ARBA00006139"/>
    </source>
</evidence>
<comment type="caution">
    <text evidence="9">Lacks conserved residue(s) required for the propagation of feature annotation.</text>
</comment>
<name>A0A1I2RII0_9BACL</name>
<feature type="active site" evidence="9">
    <location>
        <position position="129"/>
    </location>
</feature>
<keyword evidence="5 9" id="KW-0064">Aspartyl protease</keyword>
<comment type="similarity">
    <text evidence="1 9 10">Belongs to the peptidase A8 family.</text>
</comment>
<evidence type="ECO:0000256" key="8">
    <source>
        <dbReference type="ARBA" id="ARBA00023136"/>
    </source>
</evidence>
<evidence type="ECO:0000256" key="4">
    <source>
        <dbReference type="ARBA" id="ARBA00022692"/>
    </source>
</evidence>
<dbReference type="GO" id="GO:0006508">
    <property type="term" value="P:proteolysis"/>
    <property type="evidence" value="ECO:0007669"/>
    <property type="project" value="UniProtKB-KW"/>
</dbReference>
<evidence type="ECO:0000256" key="2">
    <source>
        <dbReference type="ARBA" id="ARBA00022475"/>
    </source>
</evidence>
<dbReference type="Proteomes" id="UP000198752">
    <property type="component" value="Unassembled WGS sequence"/>
</dbReference>
<feature type="transmembrane region" description="Helical" evidence="9">
    <location>
        <begin position="57"/>
        <end position="75"/>
    </location>
</feature>
<evidence type="ECO:0000313" key="12">
    <source>
        <dbReference type="Proteomes" id="UP000198752"/>
    </source>
</evidence>
<comment type="subcellular location">
    <subcellularLocation>
        <location evidence="9">Cell membrane</location>
        <topology evidence="9">Multi-pass membrane protein</topology>
    </subcellularLocation>
</comment>
<dbReference type="EC" id="3.4.23.36" evidence="9"/>
<feature type="transmembrane region" description="Helical" evidence="9">
    <location>
        <begin position="84"/>
        <end position="101"/>
    </location>
</feature>
<dbReference type="RefSeq" id="WP_093671789.1">
    <property type="nucleotide sequence ID" value="NZ_FOOY01000009.1"/>
</dbReference>
<keyword evidence="12" id="KW-1185">Reference proteome</keyword>
<keyword evidence="8 9" id="KW-0472">Membrane</keyword>